<keyword evidence="2" id="KW-1185">Reference proteome</keyword>
<keyword evidence="1" id="KW-1133">Transmembrane helix</keyword>
<sequence>MIVFRCIGETENGRWKIEMGVVDLGNVQSVEELLMALIQKSSVVEVFFSGIGHYLLIFEMCCIFFWARNLYRTRKCNIETLLVTEDSEPSKYRSFGDESDCDDLHELVGERKLD</sequence>
<feature type="transmembrane region" description="Helical" evidence="1">
    <location>
        <begin position="46"/>
        <end position="67"/>
    </location>
</feature>
<organism evidence="2 3">
    <name type="scientific">Saccoglossus kowalevskii</name>
    <name type="common">Acorn worm</name>
    <dbReference type="NCBI Taxonomy" id="10224"/>
    <lineage>
        <taxon>Eukaryota</taxon>
        <taxon>Metazoa</taxon>
        <taxon>Hemichordata</taxon>
        <taxon>Enteropneusta</taxon>
        <taxon>Harrimaniidae</taxon>
        <taxon>Saccoglossus</taxon>
    </lineage>
</organism>
<dbReference type="RefSeq" id="XP_006812506.1">
    <property type="nucleotide sequence ID" value="XM_006812443.1"/>
</dbReference>
<gene>
    <name evidence="3" type="primary">LOC102805707</name>
</gene>
<dbReference type="GeneID" id="102805707"/>
<evidence type="ECO:0000256" key="1">
    <source>
        <dbReference type="SAM" id="Phobius"/>
    </source>
</evidence>
<accession>A0ABM0LXL5</accession>
<keyword evidence="1" id="KW-0812">Transmembrane</keyword>
<dbReference type="Proteomes" id="UP000694865">
    <property type="component" value="Unplaced"/>
</dbReference>
<evidence type="ECO:0000313" key="2">
    <source>
        <dbReference type="Proteomes" id="UP000694865"/>
    </source>
</evidence>
<name>A0ABM0LXL5_SACKO</name>
<keyword evidence="1" id="KW-0472">Membrane</keyword>
<evidence type="ECO:0000313" key="3">
    <source>
        <dbReference type="RefSeq" id="XP_006812506.1"/>
    </source>
</evidence>
<reference evidence="3" key="1">
    <citation type="submission" date="2025-08" db="UniProtKB">
        <authorList>
            <consortium name="RefSeq"/>
        </authorList>
    </citation>
    <scope>IDENTIFICATION</scope>
    <source>
        <tissue evidence="3">Testes</tissue>
    </source>
</reference>
<protein>
    <submittedName>
        <fullName evidence="3">Uncharacterized protein LOC102805707</fullName>
    </submittedName>
</protein>
<proteinExistence type="predicted"/>